<feature type="domain" description="O-methyltransferase dimerisation" evidence="6">
    <location>
        <begin position="25"/>
        <end position="118"/>
    </location>
</feature>
<dbReference type="AlphaFoldDB" id="A0AA87Z123"/>
<proteinExistence type="predicted"/>
<protein>
    <recommendedName>
        <fullName evidence="9">O-methyltransferase</fullName>
    </recommendedName>
</protein>
<evidence type="ECO:0000259" key="6">
    <source>
        <dbReference type="Pfam" id="PF08100"/>
    </source>
</evidence>
<dbReference type="FunFam" id="1.10.10.10:FF:000213">
    <property type="entry name" value="Coniferyl alcohol 9-O-methyltransferase"/>
    <property type="match status" value="1"/>
</dbReference>
<dbReference type="InterPro" id="IPR012967">
    <property type="entry name" value="COMT_dimerisation"/>
</dbReference>
<dbReference type="Pfam" id="PF08100">
    <property type="entry name" value="Dimerisation"/>
    <property type="match status" value="1"/>
</dbReference>
<evidence type="ECO:0000313" key="8">
    <source>
        <dbReference type="Proteomes" id="UP001187192"/>
    </source>
</evidence>
<accession>A0AA87Z123</accession>
<dbReference type="Gene3D" id="1.10.10.10">
    <property type="entry name" value="Winged helix-like DNA-binding domain superfamily/Winged helix DNA-binding domain"/>
    <property type="match status" value="1"/>
</dbReference>
<evidence type="ECO:0000313" key="7">
    <source>
        <dbReference type="EMBL" id="GMN21900.1"/>
    </source>
</evidence>
<name>A0AA87Z123_FICCA</name>
<dbReference type="SUPFAM" id="SSF46785">
    <property type="entry name" value="Winged helix' DNA-binding domain"/>
    <property type="match status" value="1"/>
</dbReference>
<dbReference type="GO" id="GO:0008757">
    <property type="term" value="F:S-adenosylmethionine-dependent methyltransferase activity"/>
    <property type="evidence" value="ECO:0007669"/>
    <property type="project" value="UniProtKB-ARBA"/>
</dbReference>
<dbReference type="EMBL" id="BTGU01001349">
    <property type="protein sequence ID" value="GMN21900.1"/>
    <property type="molecule type" value="Genomic_DNA"/>
</dbReference>
<keyword evidence="8" id="KW-1185">Reference proteome</keyword>
<feature type="domain" description="O-methyltransferase C-terminal" evidence="5">
    <location>
        <begin position="139"/>
        <end position="350"/>
    </location>
</feature>
<reference evidence="7" key="1">
    <citation type="submission" date="2023-07" db="EMBL/GenBank/DDBJ databases">
        <title>draft genome sequence of fig (Ficus carica).</title>
        <authorList>
            <person name="Takahashi T."/>
            <person name="Nishimura K."/>
        </authorList>
    </citation>
    <scope>NUCLEOTIDE SEQUENCE</scope>
</reference>
<dbReference type="InterPro" id="IPR029063">
    <property type="entry name" value="SAM-dependent_MTases_sf"/>
</dbReference>
<evidence type="ECO:0008006" key="9">
    <source>
        <dbReference type="Google" id="ProtNLM"/>
    </source>
</evidence>
<dbReference type="Proteomes" id="UP001187192">
    <property type="component" value="Unassembled WGS sequence"/>
</dbReference>
<dbReference type="Pfam" id="PF00891">
    <property type="entry name" value="Methyltransf_2"/>
    <property type="match status" value="1"/>
</dbReference>
<keyword evidence="2" id="KW-0808">Transferase</keyword>
<keyword evidence="3" id="KW-0949">S-adenosyl-L-methionine</keyword>
<sequence length="368" mass="41519">MDIMSNEVSANELLQAHELIWSCSISFIKPMSLKCAVELGIPDIINNHGQPITLSNLISALHIHPSKTHCIYRLMRILVHFGFFTATQKVAMVDHELQQDDKEEEYSLTLASRLLLKDGPLRATPFFLVQLDPLLVTPWHSLSTWLQNSDRTPFEMVHGKTFWDGVGDEPRVKYLFTEAMASDSHLMAKIVVEGCKHVFEGLTSLVDIGGGTGIMAKAIAKNFPNINCTVLDLPYVVENSQGTKNLNFIGGDMFEAIPPANAILLKWILHDWSDEEALMILKRCREAIWSKEKGGKVIIIEKVLIENPEIDKKSAAETQLYFDMLMMVNLTGRERNKREWENLFLAAGFSHFKITPIAGVRSLLEVYP</sequence>
<evidence type="ECO:0000256" key="3">
    <source>
        <dbReference type="ARBA" id="ARBA00022691"/>
    </source>
</evidence>
<dbReference type="InterPro" id="IPR036390">
    <property type="entry name" value="WH_DNA-bd_sf"/>
</dbReference>
<evidence type="ECO:0000256" key="4">
    <source>
        <dbReference type="PIRSR" id="PIRSR005739-1"/>
    </source>
</evidence>
<keyword evidence="1" id="KW-0489">Methyltransferase</keyword>
<gene>
    <name evidence="7" type="ORF">TIFTF001_040135</name>
</gene>
<organism evidence="7 8">
    <name type="scientific">Ficus carica</name>
    <name type="common">Common fig</name>
    <dbReference type="NCBI Taxonomy" id="3494"/>
    <lineage>
        <taxon>Eukaryota</taxon>
        <taxon>Viridiplantae</taxon>
        <taxon>Streptophyta</taxon>
        <taxon>Embryophyta</taxon>
        <taxon>Tracheophyta</taxon>
        <taxon>Spermatophyta</taxon>
        <taxon>Magnoliopsida</taxon>
        <taxon>eudicotyledons</taxon>
        <taxon>Gunneridae</taxon>
        <taxon>Pentapetalae</taxon>
        <taxon>rosids</taxon>
        <taxon>fabids</taxon>
        <taxon>Rosales</taxon>
        <taxon>Moraceae</taxon>
        <taxon>Ficeae</taxon>
        <taxon>Ficus</taxon>
    </lineage>
</organism>
<dbReference type="SUPFAM" id="SSF53335">
    <property type="entry name" value="S-adenosyl-L-methionine-dependent methyltransferases"/>
    <property type="match status" value="1"/>
</dbReference>
<feature type="active site" description="Proton acceptor" evidence="4">
    <location>
        <position position="270"/>
    </location>
</feature>
<evidence type="ECO:0000256" key="2">
    <source>
        <dbReference type="ARBA" id="ARBA00022679"/>
    </source>
</evidence>
<evidence type="ECO:0000256" key="1">
    <source>
        <dbReference type="ARBA" id="ARBA00022603"/>
    </source>
</evidence>
<dbReference type="PROSITE" id="PS51683">
    <property type="entry name" value="SAM_OMT_II"/>
    <property type="match status" value="1"/>
</dbReference>
<dbReference type="Gene3D" id="3.40.50.150">
    <property type="entry name" value="Vaccinia Virus protein VP39"/>
    <property type="match status" value="1"/>
</dbReference>
<dbReference type="GO" id="GO:0032259">
    <property type="term" value="P:methylation"/>
    <property type="evidence" value="ECO:0007669"/>
    <property type="project" value="UniProtKB-KW"/>
</dbReference>
<dbReference type="CDD" id="cd02440">
    <property type="entry name" value="AdoMet_MTases"/>
    <property type="match status" value="1"/>
</dbReference>
<dbReference type="GO" id="GO:0009717">
    <property type="term" value="P:isoflavonoid biosynthetic process"/>
    <property type="evidence" value="ECO:0007669"/>
    <property type="project" value="UniProtKB-ARBA"/>
</dbReference>
<dbReference type="PANTHER" id="PTHR11746">
    <property type="entry name" value="O-METHYLTRANSFERASE"/>
    <property type="match status" value="1"/>
</dbReference>
<dbReference type="GO" id="GO:0008171">
    <property type="term" value="F:O-methyltransferase activity"/>
    <property type="evidence" value="ECO:0007669"/>
    <property type="project" value="InterPro"/>
</dbReference>
<dbReference type="InterPro" id="IPR016461">
    <property type="entry name" value="COMT-like"/>
</dbReference>
<dbReference type="PIRSF" id="PIRSF005739">
    <property type="entry name" value="O-mtase"/>
    <property type="match status" value="1"/>
</dbReference>
<dbReference type="InterPro" id="IPR001077">
    <property type="entry name" value="COMT_C"/>
</dbReference>
<dbReference type="GO" id="GO:0046983">
    <property type="term" value="F:protein dimerization activity"/>
    <property type="evidence" value="ECO:0007669"/>
    <property type="project" value="InterPro"/>
</dbReference>
<comment type="caution">
    <text evidence="7">The sequence shown here is derived from an EMBL/GenBank/DDBJ whole genome shotgun (WGS) entry which is preliminary data.</text>
</comment>
<evidence type="ECO:0000259" key="5">
    <source>
        <dbReference type="Pfam" id="PF00891"/>
    </source>
</evidence>
<dbReference type="FunFam" id="3.40.50.150:FF:000057">
    <property type="entry name" value="O-methyltransferase ZRP4"/>
    <property type="match status" value="1"/>
</dbReference>
<dbReference type="InterPro" id="IPR036388">
    <property type="entry name" value="WH-like_DNA-bd_sf"/>
</dbReference>